<gene>
    <name evidence="6" type="ORF">COT86_02880</name>
</gene>
<dbReference type="InterPro" id="IPR001279">
    <property type="entry name" value="Metallo-B-lactamas"/>
</dbReference>
<dbReference type="InterPro" id="IPR036866">
    <property type="entry name" value="RibonucZ/Hydroxyglut_hydro"/>
</dbReference>
<dbReference type="InterPro" id="IPR042173">
    <property type="entry name" value="RNase_J_2"/>
</dbReference>
<dbReference type="NCBIfam" id="TIGR00649">
    <property type="entry name" value="MG423"/>
    <property type="match status" value="1"/>
</dbReference>
<dbReference type="Pfam" id="PF22505">
    <property type="entry name" value="RNase_J_b_CASP"/>
    <property type="match status" value="1"/>
</dbReference>
<dbReference type="Pfam" id="PF00753">
    <property type="entry name" value="Lactamase_B"/>
    <property type="match status" value="1"/>
</dbReference>
<evidence type="ECO:0000256" key="4">
    <source>
        <dbReference type="ARBA" id="ARBA00022884"/>
    </source>
</evidence>
<dbReference type="SMART" id="SM00849">
    <property type="entry name" value="Lactamase_B"/>
    <property type="match status" value="1"/>
</dbReference>
<keyword evidence="2" id="KW-0540">Nuclease</keyword>
<dbReference type="Gene3D" id="3.40.50.10710">
    <property type="entry name" value="Metallo-hydrolase/oxidoreductase"/>
    <property type="match status" value="1"/>
</dbReference>
<evidence type="ECO:0000313" key="7">
    <source>
        <dbReference type="Proteomes" id="UP000230730"/>
    </source>
</evidence>
<dbReference type="Proteomes" id="UP000230730">
    <property type="component" value="Unassembled WGS sequence"/>
</dbReference>
<protein>
    <submittedName>
        <fullName evidence="6">Ribonuclease J</fullName>
    </submittedName>
</protein>
<dbReference type="GO" id="GO:0046872">
    <property type="term" value="F:metal ion binding"/>
    <property type="evidence" value="ECO:0007669"/>
    <property type="project" value="InterPro"/>
</dbReference>
<comment type="caution">
    <text evidence="6">The sequence shown here is derived from an EMBL/GenBank/DDBJ whole genome shotgun (WGS) entry which is preliminary data.</text>
</comment>
<dbReference type="GO" id="GO:0003723">
    <property type="term" value="F:RNA binding"/>
    <property type="evidence" value="ECO:0007669"/>
    <property type="project" value="UniProtKB-KW"/>
</dbReference>
<evidence type="ECO:0000256" key="1">
    <source>
        <dbReference type="ARBA" id="ARBA00022490"/>
    </source>
</evidence>
<dbReference type="EMBL" id="PFAE01000049">
    <property type="protein sequence ID" value="PIR99634.1"/>
    <property type="molecule type" value="Genomic_DNA"/>
</dbReference>
<keyword evidence="1" id="KW-0963">Cytoplasm</keyword>
<dbReference type="InterPro" id="IPR041636">
    <property type="entry name" value="RNase_J_C"/>
</dbReference>
<evidence type="ECO:0000256" key="2">
    <source>
        <dbReference type="ARBA" id="ARBA00022722"/>
    </source>
</evidence>
<dbReference type="AlphaFoldDB" id="A0A2H0VKK2"/>
<reference evidence="7" key="1">
    <citation type="submission" date="2017-09" db="EMBL/GenBank/DDBJ databases">
        <title>Depth-based differentiation of microbial function through sediment-hosted aquifers and enrichment of novel symbionts in the deep terrestrial subsurface.</title>
        <authorList>
            <person name="Probst A.J."/>
            <person name="Ladd B."/>
            <person name="Jarett J.K."/>
            <person name="Geller-Mcgrath D.E."/>
            <person name="Sieber C.M.K."/>
            <person name="Emerson J.B."/>
            <person name="Anantharaman K."/>
            <person name="Thomas B.C."/>
            <person name="Malmstrom R."/>
            <person name="Stieglmeier M."/>
            <person name="Klingl A."/>
            <person name="Woyke T."/>
            <person name="Ryan C.M."/>
            <person name="Banfield J.F."/>
        </authorList>
    </citation>
    <scope>NUCLEOTIDE SEQUENCE [LARGE SCALE GENOMIC DNA]</scope>
</reference>
<dbReference type="GO" id="GO:0004527">
    <property type="term" value="F:exonuclease activity"/>
    <property type="evidence" value="ECO:0007669"/>
    <property type="project" value="UniProtKB-KW"/>
</dbReference>
<name>A0A2H0VKK2_9BACT</name>
<dbReference type="InterPro" id="IPR055132">
    <property type="entry name" value="RNase_J_b_CASP"/>
</dbReference>
<keyword evidence="3" id="KW-0269">Exonuclease</keyword>
<accession>A0A2H0VKK2</accession>
<dbReference type="SUPFAM" id="SSF56281">
    <property type="entry name" value="Metallo-hydrolase/oxidoreductase"/>
    <property type="match status" value="1"/>
</dbReference>
<dbReference type="Pfam" id="PF17770">
    <property type="entry name" value="RNase_J_C"/>
    <property type="match status" value="1"/>
</dbReference>
<organism evidence="6 7">
    <name type="scientific">Candidatus Collierbacteria bacterium CG10_big_fil_rev_8_21_14_0_10_43_36</name>
    <dbReference type="NCBI Taxonomy" id="1974534"/>
    <lineage>
        <taxon>Bacteria</taxon>
        <taxon>Candidatus Collieribacteriota</taxon>
    </lineage>
</organism>
<sequence>KIMSQLKLIPLGGVGGVTKNMYVYEFGDDQIVVDCGMGFPSSSDLGVDSVIPDISYLEKPGKHLHGIILTHPHMDHIGGLPYILPRLKDVEVFGGKLAIAMAEVRVREFGISNRMTPVEGNTLDLGPFHIELIHSTHSVPNCFHLLIKTPAGTVYHGADFKFDLTPVDNLPPDMASMAIAGRNGVDLMLTDCLGIEKEGFCPSERSLKKAIDNEIRDTQGKLIFTGMSSSISRFQMAIESCIKHHRRVAIIGRSVEQNLEAAIKTGFIKIPAGVLIKPQQIATLPANQVAIIVSGSQGQSGSAMHRLANNEHRLARLKKGDKVIISSNAIPGTGNDADIFDLMDTLYKNGIDVTYSGTSENLHVSGHGYRGDIALLAQLVRPKYIIPIGGDIRHMMLYKKLASDINFDQERVFILPEGQSVILEDRVVKAGPKFETKNVYVDGLGIGDVGTVVLRDRQVMSEDGILLAIVPIKRDNSQVAGNIEIISRGFVYQKESQDLILDARKHVLSCLRDIKGIATDWGFIRKKIEGELEKFAFEHTQRRPMVIAIVIEV</sequence>
<dbReference type="CDD" id="cd07714">
    <property type="entry name" value="RNaseJ_MBL-fold"/>
    <property type="match status" value="1"/>
</dbReference>
<feature type="domain" description="Metallo-beta-lactamase" evidence="5">
    <location>
        <begin position="18"/>
        <end position="204"/>
    </location>
</feature>
<proteinExistence type="predicted"/>
<evidence type="ECO:0000256" key="3">
    <source>
        <dbReference type="ARBA" id="ARBA00022839"/>
    </source>
</evidence>
<dbReference type="PANTHER" id="PTHR43694">
    <property type="entry name" value="RIBONUCLEASE J"/>
    <property type="match status" value="1"/>
</dbReference>
<dbReference type="Gene3D" id="3.60.15.10">
    <property type="entry name" value="Ribonuclease Z/Hydroxyacylglutathione hydrolase-like"/>
    <property type="match status" value="1"/>
</dbReference>
<evidence type="ECO:0000313" key="6">
    <source>
        <dbReference type="EMBL" id="PIR99634.1"/>
    </source>
</evidence>
<dbReference type="PANTHER" id="PTHR43694:SF1">
    <property type="entry name" value="RIBONUCLEASE J"/>
    <property type="match status" value="1"/>
</dbReference>
<evidence type="ECO:0000259" key="5">
    <source>
        <dbReference type="SMART" id="SM00849"/>
    </source>
</evidence>
<dbReference type="Gene3D" id="3.10.20.580">
    <property type="match status" value="1"/>
</dbReference>
<dbReference type="InterPro" id="IPR004613">
    <property type="entry name" value="RNase_J"/>
</dbReference>
<feature type="non-terminal residue" evidence="6">
    <location>
        <position position="1"/>
    </location>
</feature>
<keyword evidence="4" id="KW-0694">RNA-binding</keyword>
<keyword evidence="3" id="KW-0378">Hydrolase</keyword>